<dbReference type="Proteomes" id="UP000199497">
    <property type="component" value="Unassembled WGS sequence"/>
</dbReference>
<name>A0A1H0U3C3_9ACTN</name>
<accession>A0A1H0U3C3</accession>
<organism evidence="1 2">
    <name type="scientific">Actinopolyspora xinjiangensis</name>
    <dbReference type="NCBI Taxonomy" id="405564"/>
    <lineage>
        <taxon>Bacteria</taxon>
        <taxon>Bacillati</taxon>
        <taxon>Actinomycetota</taxon>
        <taxon>Actinomycetes</taxon>
        <taxon>Actinopolysporales</taxon>
        <taxon>Actinopolysporaceae</taxon>
        <taxon>Actinopolyspora</taxon>
    </lineage>
</organism>
<dbReference type="OrthoDB" id="3689933at2"/>
<dbReference type="STRING" id="405564.SAMN04487905_10625"/>
<dbReference type="EMBL" id="FNJR01000006">
    <property type="protein sequence ID" value="SDP60757.1"/>
    <property type="molecule type" value="Genomic_DNA"/>
</dbReference>
<dbReference type="AlphaFoldDB" id="A0A1H0U3C3"/>
<proteinExistence type="predicted"/>
<reference evidence="2" key="1">
    <citation type="submission" date="2016-10" db="EMBL/GenBank/DDBJ databases">
        <authorList>
            <person name="Varghese N."/>
            <person name="Submissions S."/>
        </authorList>
    </citation>
    <scope>NUCLEOTIDE SEQUENCE [LARGE SCALE GENOMIC DNA]</scope>
    <source>
        <strain evidence="2">DSM 46732</strain>
    </source>
</reference>
<evidence type="ECO:0008006" key="3">
    <source>
        <dbReference type="Google" id="ProtNLM"/>
    </source>
</evidence>
<keyword evidence="2" id="KW-1185">Reference proteome</keyword>
<protein>
    <recommendedName>
        <fullName evidence="3">Phage gp6-like head-tail connector protein</fullName>
    </recommendedName>
</protein>
<evidence type="ECO:0000313" key="1">
    <source>
        <dbReference type="EMBL" id="SDP60757.1"/>
    </source>
</evidence>
<sequence>MATTDVLTLEEARQAVNVGGTTQFDAELQARVTSVSQRLDELVGPVVQRSITGEQHHGGWGEVFLRFYPVSTVSSVTEYDGTTERVLTAETNTTKPTDGYLVGRYGPDPSLMSQRIYRRRNGSPERFAEGALNVVADYTAGRFADTASVAERYKIAASLMLQNLWRSQQSSAGEVGEFEVPQASFPTFAVPRAVREMLQGEIQQPRPKVG</sequence>
<gene>
    <name evidence="1" type="ORF">SAMN04487905_10625</name>
</gene>
<dbReference type="RefSeq" id="WP_092601150.1">
    <property type="nucleotide sequence ID" value="NZ_FNJR01000006.1"/>
</dbReference>
<evidence type="ECO:0000313" key="2">
    <source>
        <dbReference type="Proteomes" id="UP000199497"/>
    </source>
</evidence>